<dbReference type="Gene3D" id="1.10.510.10">
    <property type="entry name" value="Transferase(Phosphotransferase) domain 1"/>
    <property type="match status" value="1"/>
</dbReference>
<dbReference type="InterPro" id="IPR045269">
    <property type="entry name" value="Atg1-like"/>
</dbReference>
<keyword evidence="2" id="KW-0547">Nucleotide-binding</keyword>
<proteinExistence type="predicted"/>
<dbReference type="PANTHER" id="PTHR24348">
    <property type="entry name" value="SERINE/THREONINE-PROTEIN KINASE UNC-51-RELATED"/>
    <property type="match status" value="1"/>
</dbReference>
<feature type="non-terminal residue" evidence="5">
    <location>
        <position position="1"/>
    </location>
</feature>
<protein>
    <submittedName>
        <fullName evidence="5">Uncharacterized protein</fullName>
    </submittedName>
</protein>
<reference evidence="5 6" key="1">
    <citation type="submission" date="2021-06" db="EMBL/GenBank/DDBJ databases">
        <authorList>
            <person name="Palmer J.M."/>
        </authorList>
    </citation>
    <scope>NUCLEOTIDE SEQUENCE [LARGE SCALE GENOMIC DNA]</scope>
    <source>
        <strain evidence="5 6">XC_2019</strain>
        <tissue evidence="5">Muscle</tissue>
    </source>
</reference>
<sequence>ASSPQELRRFYESNETLLPRIPKETSANLRHLLMGLLQRNHKERMSFEEFFHHPFLESSSSAKKCSPSPVIYTNSGSSSSSSSSSTSQLASPQTGIQCLCRDFSGTPFASAGLSERQRDISALFPLLSR</sequence>
<evidence type="ECO:0000313" key="6">
    <source>
        <dbReference type="Proteomes" id="UP001434883"/>
    </source>
</evidence>
<comment type="caution">
    <text evidence="5">The sequence shown here is derived from an EMBL/GenBank/DDBJ whole genome shotgun (WGS) entry which is preliminary data.</text>
</comment>
<dbReference type="SUPFAM" id="SSF56112">
    <property type="entry name" value="Protein kinase-like (PK-like)"/>
    <property type="match status" value="1"/>
</dbReference>
<evidence type="ECO:0000313" key="5">
    <source>
        <dbReference type="EMBL" id="MEQ2203418.1"/>
    </source>
</evidence>
<dbReference type="EMBL" id="JAHRIN010034495">
    <property type="protein sequence ID" value="MEQ2203418.1"/>
    <property type="molecule type" value="Genomic_DNA"/>
</dbReference>
<keyword evidence="6" id="KW-1185">Reference proteome</keyword>
<dbReference type="Proteomes" id="UP001434883">
    <property type="component" value="Unassembled WGS sequence"/>
</dbReference>
<keyword evidence="1" id="KW-0808">Transferase</keyword>
<evidence type="ECO:0000256" key="1">
    <source>
        <dbReference type="ARBA" id="ARBA00022679"/>
    </source>
</evidence>
<evidence type="ECO:0000256" key="2">
    <source>
        <dbReference type="ARBA" id="ARBA00022741"/>
    </source>
</evidence>
<evidence type="ECO:0000256" key="3">
    <source>
        <dbReference type="ARBA" id="ARBA00022777"/>
    </source>
</evidence>
<dbReference type="InterPro" id="IPR011009">
    <property type="entry name" value="Kinase-like_dom_sf"/>
</dbReference>
<name>A0ABV0R5K3_9TELE</name>
<organism evidence="5 6">
    <name type="scientific">Xenoophorus captivus</name>
    <dbReference type="NCBI Taxonomy" id="1517983"/>
    <lineage>
        <taxon>Eukaryota</taxon>
        <taxon>Metazoa</taxon>
        <taxon>Chordata</taxon>
        <taxon>Craniata</taxon>
        <taxon>Vertebrata</taxon>
        <taxon>Euteleostomi</taxon>
        <taxon>Actinopterygii</taxon>
        <taxon>Neopterygii</taxon>
        <taxon>Teleostei</taxon>
        <taxon>Neoteleostei</taxon>
        <taxon>Acanthomorphata</taxon>
        <taxon>Ovalentaria</taxon>
        <taxon>Atherinomorphae</taxon>
        <taxon>Cyprinodontiformes</taxon>
        <taxon>Goodeidae</taxon>
        <taxon>Xenoophorus</taxon>
    </lineage>
</organism>
<accession>A0ABV0R5K3</accession>
<dbReference type="PANTHER" id="PTHR24348:SF22">
    <property type="entry name" value="NON-SPECIFIC SERINE_THREONINE PROTEIN KINASE"/>
    <property type="match status" value="1"/>
</dbReference>
<keyword evidence="3" id="KW-0418">Kinase</keyword>
<keyword evidence="4" id="KW-0067">ATP-binding</keyword>
<evidence type="ECO:0000256" key="4">
    <source>
        <dbReference type="ARBA" id="ARBA00022840"/>
    </source>
</evidence>
<gene>
    <name evidence="5" type="ORF">XENOCAPTIV_029815</name>
</gene>